<reference evidence="9 10" key="1">
    <citation type="submission" date="2023-11" db="EMBL/GenBank/DDBJ databases">
        <authorList>
            <person name="Hedman E."/>
            <person name="Englund M."/>
            <person name="Stromberg M."/>
            <person name="Nyberg Akerstrom W."/>
            <person name="Nylinder S."/>
            <person name="Jareborg N."/>
            <person name="Kallberg Y."/>
            <person name="Kronander E."/>
        </authorList>
    </citation>
    <scope>NUCLEOTIDE SEQUENCE [LARGE SCALE GENOMIC DNA]</scope>
</reference>
<dbReference type="InterPro" id="IPR027806">
    <property type="entry name" value="HARBI1_dom"/>
</dbReference>
<proteinExistence type="inferred from homology"/>
<evidence type="ECO:0000256" key="5">
    <source>
        <dbReference type="ARBA" id="ARBA00022723"/>
    </source>
</evidence>
<organism evidence="9 10">
    <name type="scientific">Parnassius mnemosyne</name>
    <name type="common">clouded apollo</name>
    <dbReference type="NCBI Taxonomy" id="213953"/>
    <lineage>
        <taxon>Eukaryota</taxon>
        <taxon>Metazoa</taxon>
        <taxon>Ecdysozoa</taxon>
        <taxon>Arthropoda</taxon>
        <taxon>Hexapoda</taxon>
        <taxon>Insecta</taxon>
        <taxon>Pterygota</taxon>
        <taxon>Neoptera</taxon>
        <taxon>Endopterygota</taxon>
        <taxon>Lepidoptera</taxon>
        <taxon>Glossata</taxon>
        <taxon>Ditrysia</taxon>
        <taxon>Papilionoidea</taxon>
        <taxon>Papilionidae</taxon>
        <taxon>Parnassiinae</taxon>
        <taxon>Parnassini</taxon>
        <taxon>Parnassius</taxon>
        <taxon>Driopa</taxon>
    </lineage>
</organism>
<dbReference type="AlphaFoldDB" id="A0AAV1KRA8"/>
<keyword evidence="5" id="KW-0479">Metal-binding</keyword>
<dbReference type="Proteomes" id="UP001314205">
    <property type="component" value="Unassembled WGS sequence"/>
</dbReference>
<dbReference type="GO" id="GO:0046872">
    <property type="term" value="F:metal ion binding"/>
    <property type="evidence" value="ECO:0007669"/>
    <property type="project" value="UniProtKB-KW"/>
</dbReference>
<evidence type="ECO:0000256" key="4">
    <source>
        <dbReference type="ARBA" id="ARBA00022722"/>
    </source>
</evidence>
<evidence type="ECO:0000259" key="8">
    <source>
        <dbReference type="Pfam" id="PF13359"/>
    </source>
</evidence>
<keyword evidence="7" id="KW-0539">Nucleus</keyword>
<feature type="domain" description="DDE Tnp4" evidence="8">
    <location>
        <begin position="170"/>
        <end position="334"/>
    </location>
</feature>
<comment type="caution">
    <text evidence="9">The sequence shown here is derived from an EMBL/GenBank/DDBJ whole genome shotgun (WGS) entry which is preliminary data.</text>
</comment>
<dbReference type="GO" id="GO:0016787">
    <property type="term" value="F:hydrolase activity"/>
    <property type="evidence" value="ECO:0007669"/>
    <property type="project" value="UniProtKB-KW"/>
</dbReference>
<dbReference type="PANTHER" id="PTHR22930">
    <property type="match status" value="1"/>
</dbReference>
<accession>A0AAV1KRA8</accession>
<evidence type="ECO:0000313" key="9">
    <source>
        <dbReference type="EMBL" id="CAK1585553.1"/>
    </source>
</evidence>
<name>A0AAV1KRA8_9NEOP</name>
<comment type="similarity">
    <text evidence="3">Belongs to the HARBI1 family.</text>
</comment>
<keyword evidence="10" id="KW-1185">Reference proteome</keyword>
<evidence type="ECO:0000313" key="10">
    <source>
        <dbReference type="Proteomes" id="UP001314205"/>
    </source>
</evidence>
<dbReference type="EMBL" id="CAVLGL010000079">
    <property type="protein sequence ID" value="CAK1585553.1"/>
    <property type="molecule type" value="Genomic_DNA"/>
</dbReference>
<evidence type="ECO:0000256" key="3">
    <source>
        <dbReference type="ARBA" id="ARBA00006958"/>
    </source>
</evidence>
<comment type="subcellular location">
    <subcellularLocation>
        <location evidence="2">Nucleus</location>
    </subcellularLocation>
</comment>
<evidence type="ECO:0000256" key="1">
    <source>
        <dbReference type="ARBA" id="ARBA00001968"/>
    </source>
</evidence>
<evidence type="ECO:0000256" key="6">
    <source>
        <dbReference type="ARBA" id="ARBA00022801"/>
    </source>
</evidence>
<dbReference type="GO" id="GO:0005634">
    <property type="term" value="C:nucleus"/>
    <property type="evidence" value="ECO:0007669"/>
    <property type="project" value="UniProtKB-SubCell"/>
</dbReference>
<dbReference type="GO" id="GO:0004518">
    <property type="term" value="F:nuclease activity"/>
    <property type="evidence" value="ECO:0007669"/>
    <property type="project" value="UniProtKB-KW"/>
</dbReference>
<keyword evidence="6" id="KW-0378">Hydrolase</keyword>
<dbReference type="PANTHER" id="PTHR22930:SF269">
    <property type="entry name" value="NUCLEASE HARBI1-LIKE PROTEIN"/>
    <property type="match status" value="1"/>
</dbReference>
<gene>
    <name evidence="9" type="ORF">PARMNEM_LOCUS6618</name>
</gene>
<comment type="cofactor">
    <cofactor evidence="1">
        <name>a divalent metal cation</name>
        <dbReference type="ChEBI" id="CHEBI:60240"/>
    </cofactor>
</comment>
<dbReference type="InterPro" id="IPR045249">
    <property type="entry name" value="HARBI1-like"/>
</dbReference>
<evidence type="ECO:0000256" key="7">
    <source>
        <dbReference type="ARBA" id="ARBA00023242"/>
    </source>
</evidence>
<protein>
    <recommendedName>
        <fullName evidence="8">DDE Tnp4 domain-containing protein</fullName>
    </recommendedName>
</protein>
<evidence type="ECO:0000256" key="2">
    <source>
        <dbReference type="ARBA" id="ARBA00004123"/>
    </source>
</evidence>
<sequence length="379" mass="44565">MDFEVIACVWLLYRRYKRRRQRQREYWVHPILRDMEWHGMFVTLYPKLRQYEPKFFNYFRMSIKSFDDLLHVIKVDITGDSTILRDSISAEEKLVITLRYLATGCSFADLHYGYRLGKSTNIKIVEQVCKVLWSKLKFTSMPEMTIEKWKEVDEGFKKYANFPNCIGAFDGKHIELIQPEHTGSLFLNYKTYFSSVLLAVCDANYCFVYVDVGSYGKTSDSAIFKNSEFFKRIVNNKLNIPNPKPISNIDRTPLPHVFVGDEAFGIMSNVMRPYGGTQLTHTKKVFNYRLSRARRYIECTFGIMSNKWRIFHRPIDVNIDFAESIIKACTVLHNYVLMRDGYRYEDTLYVSPLQSIHLENLPRGSLCAREQEKNLPIIL</sequence>
<dbReference type="Pfam" id="PF13359">
    <property type="entry name" value="DDE_Tnp_4"/>
    <property type="match status" value="1"/>
</dbReference>
<keyword evidence="4" id="KW-0540">Nuclease</keyword>